<dbReference type="Gene3D" id="3.40.50.10110">
    <property type="entry name" value="DNA polymerase III subunit chi"/>
    <property type="match status" value="1"/>
</dbReference>
<organism evidence="1 2">
    <name type="scientific">Candidatus Nesciobacter abundans</name>
    <dbReference type="NCBI Taxonomy" id="2601668"/>
    <lineage>
        <taxon>Bacteria</taxon>
        <taxon>Pseudomonadati</taxon>
        <taxon>Pseudomonadota</taxon>
        <taxon>Alphaproteobacteria</taxon>
        <taxon>Holosporales</taxon>
        <taxon>Holosporaceae</taxon>
        <taxon>Candidatus Nesciobacter</taxon>
    </lineage>
</organism>
<dbReference type="InterPro" id="IPR036768">
    <property type="entry name" value="PolIII_chi_sf"/>
</dbReference>
<name>A0A5C0UGL2_9PROT</name>
<dbReference type="InterPro" id="IPR007459">
    <property type="entry name" value="DNA_pol3_chi"/>
</dbReference>
<dbReference type="EMBL" id="CP043314">
    <property type="protein sequence ID" value="QEK39255.1"/>
    <property type="molecule type" value="Genomic_DNA"/>
</dbReference>
<keyword evidence="2" id="KW-1185">Reference proteome</keyword>
<dbReference type="AlphaFoldDB" id="A0A5C0UGL2"/>
<dbReference type="KEGG" id="nabu:FZC36_02375"/>
<evidence type="ECO:0000313" key="2">
    <source>
        <dbReference type="Proteomes" id="UP000324924"/>
    </source>
</evidence>
<accession>A0A5C0UGL2</accession>
<dbReference type="Proteomes" id="UP000324924">
    <property type="component" value="Chromosome"/>
</dbReference>
<dbReference type="GO" id="GO:0006260">
    <property type="term" value="P:DNA replication"/>
    <property type="evidence" value="ECO:0007669"/>
    <property type="project" value="InterPro"/>
</dbReference>
<protein>
    <recommendedName>
        <fullName evidence="3">DNA polymerase III subunit chi</fullName>
    </recommendedName>
</protein>
<evidence type="ECO:0000313" key="1">
    <source>
        <dbReference type="EMBL" id="QEK39255.1"/>
    </source>
</evidence>
<gene>
    <name evidence="1" type="ORF">FZC36_02375</name>
</gene>
<proteinExistence type="predicted"/>
<reference evidence="1 2" key="1">
    <citation type="submission" date="2019-08" db="EMBL/GenBank/DDBJ databases">
        <title>Highly reduced genomes of protist endosymbionts show evolutionary convergence.</title>
        <authorList>
            <person name="George E."/>
            <person name="Husnik F."/>
            <person name="Tashyreva D."/>
            <person name="Prokopchuk G."/>
            <person name="Horak A."/>
            <person name="Kwong W.K."/>
            <person name="Lukes J."/>
            <person name="Keeling P.J."/>
        </authorList>
    </citation>
    <scope>NUCLEOTIDE SEQUENCE [LARGE SCALE GENOMIC DNA]</scope>
    <source>
        <strain evidence="1">1604HC</strain>
    </source>
</reference>
<evidence type="ECO:0008006" key="3">
    <source>
        <dbReference type="Google" id="ProtNLM"/>
    </source>
</evidence>
<dbReference type="SUPFAM" id="SSF102400">
    <property type="entry name" value="DNA polymerase III chi subunit"/>
    <property type="match status" value="1"/>
</dbReference>
<dbReference type="RefSeq" id="WP_148972378.1">
    <property type="nucleotide sequence ID" value="NZ_CP043314.1"/>
</dbReference>
<dbReference type="OrthoDB" id="8479589at2"/>
<sequence>MKITSYYTENENDVKYIFSLMHKLYKLGKRIYLKTNNVVEQEVLSELFWKFRTFLPHGTTEDQYQELQPVLVSGMEFEDYIAEKPKAAESNKDCNQEHQAFSTLIIYRHPNQYTESMINKVSGKDISGSLSEVIFWNPDQHKNRMMLVGKVWIQQGINWVELKKAD</sequence>
<dbReference type="Pfam" id="PF04364">
    <property type="entry name" value="DNA_pol3_chi"/>
    <property type="match status" value="1"/>
</dbReference>
<dbReference type="GO" id="GO:0003887">
    <property type="term" value="F:DNA-directed DNA polymerase activity"/>
    <property type="evidence" value="ECO:0007669"/>
    <property type="project" value="InterPro"/>
</dbReference>
<dbReference type="GO" id="GO:0003677">
    <property type="term" value="F:DNA binding"/>
    <property type="evidence" value="ECO:0007669"/>
    <property type="project" value="InterPro"/>
</dbReference>